<keyword evidence="5" id="KW-0645">Protease</keyword>
<protein>
    <submittedName>
        <fullName evidence="18">T9SS type A sorting domain-containing protein</fullName>
    </submittedName>
</protein>
<keyword evidence="10" id="KW-0482">Metalloprotease</keyword>
<evidence type="ECO:0000259" key="14">
    <source>
        <dbReference type="Pfam" id="PF01345"/>
    </source>
</evidence>
<feature type="domain" description="Secretion system C-terminal sorting" evidence="17">
    <location>
        <begin position="1200"/>
        <end position="1276"/>
    </location>
</feature>
<dbReference type="PANTHER" id="PTHR33478">
    <property type="entry name" value="EXTRACELLULAR METALLOPROTEINASE MEP"/>
    <property type="match status" value="1"/>
</dbReference>
<dbReference type="GO" id="GO:0005615">
    <property type="term" value="C:extracellular space"/>
    <property type="evidence" value="ECO:0007669"/>
    <property type="project" value="InterPro"/>
</dbReference>
<dbReference type="Gene3D" id="3.10.170.10">
    <property type="match status" value="1"/>
</dbReference>
<evidence type="ECO:0000256" key="8">
    <source>
        <dbReference type="ARBA" id="ARBA00022801"/>
    </source>
</evidence>
<organism evidence="18 19">
    <name type="scientific">Neolewinella aurantiaca</name>
    <dbReference type="NCBI Taxonomy" id="2602767"/>
    <lineage>
        <taxon>Bacteria</taxon>
        <taxon>Pseudomonadati</taxon>
        <taxon>Bacteroidota</taxon>
        <taxon>Saprospiria</taxon>
        <taxon>Saprospirales</taxon>
        <taxon>Lewinellaceae</taxon>
        <taxon>Neolewinella</taxon>
    </lineage>
</organism>
<keyword evidence="13" id="KW-0812">Transmembrane</keyword>
<evidence type="ECO:0000256" key="5">
    <source>
        <dbReference type="ARBA" id="ARBA00022670"/>
    </source>
</evidence>
<dbReference type="PANTHER" id="PTHR33478:SF1">
    <property type="entry name" value="EXTRACELLULAR METALLOPROTEINASE MEP"/>
    <property type="match status" value="1"/>
</dbReference>
<dbReference type="InterPro" id="IPR003137">
    <property type="entry name" value="PA_domain"/>
</dbReference>
<evidence type="ECO:0000256" key="9">
    <source>
        <dbReference type="ARBA" id="ARBA00022833"/>
    </source>
</evidence>
<evidence type="ECO:0000256" key="1">
    <source>
        <dbReference type="ARBA" id="ARBA00001947"/>
    </source>
</evidence>
<reference evidence="18 19" key="1">
    <citation type="submission" date="2019-08" db="EMBL/GenBank/DDBJ databases">
        <title>Lewinella sp. strain SSH13 Genome sequencing and assembly.</title>
        <authorList>
            <person name="Kim I."/>
        </authorList>
    </citation>
    <scope>NUCLEOTIDE SEQUENCE [LARGE SCALE GENOMIC DNA]</scope>
    <source>
        <strain evidence="18 19">SSH13</strain>
    </source>
</reference>
<dbReference type="CDD" id="cd09596">
    <property type="entry name" value="M36"/>
    <property type="match status" value="1"/>
</dbReference>
<keyword evidence="4" id="KW-0964">Secreted</keyword>
<dbReference type="GO" id="GO:0004222">
    <property type="term" value="F:metalloendopeptidase activity"/>
    <property type="evidence" value="ECO:0007669"/>
    <property type="project" value="InterPro"/>
</dbReference>
<keyword evidence="11" id="KW-0865">Zymogen</keyword>
<dbReference type="SUPFAM" id="SSF55486">
    <property type="entry name" value="Metalloproteases ('zincins'), catalytic domain"/>
    <property type="match status" value="1"/>
</dbReference>
<keyword evidence="7" id="KW-0732">Signal</keyword>
<dbReference type="InterPro" id="IPR046450">
    <property type="entry name" value="PA_dom_sf"/>
</dbReference>
<feature type="domain" description="PA" evidence="15">
    <location>
        <begin position="540"/>
        <end position="627"/>
    </location>
</feature>
<dbReference type="Gene3D" id="1.10.390.10">
    <property type="entry name" value="Neutral Protease Domain 2"/>
    <property type="match status" value="1"/>
</dbReference>
<evidence type="ECO:0000256" key="11">
    <source>
        <dbReference type="ARBA" id="ARBA00023145"/>
    </source>
</evidence>
<evidence type="ECO:0000259" key="17">
    <source>
        <dbReference type="Pfam" id="PF18962"/>
    </source>
</evidence>
<dbReference type="Pfam" id="PF07504">
    <property type="entry name" value="FTP"/>
    <property type="match status" value="1"/>
</dbReference>
<evidence type="ECO:0000256" key="12">
    <source>
        <dbReference type="SAM" id="MobiDB-lite"/>
    </source>
</evidence>
<dbReference type="Pfam" id="PF02128">
    <property type="entry name" value="Peptidase_M36"/>
    <property type="match status" value="1"/>
</dbReference>
<proteinExistence type="inferred from homology"/>
<dbReference type="InterPro" id="IPR001842">
    <property type="entry name" value="Peptidase_M36"/>
</dbReference>
<dbReference type="EMBL" id="VOXD01000010">
    <property type="protein sequence ID" value="TXF89937.1"/>
    <property type="molecule type" value="Genomic_DNA"/>
</dbReference>
<keyword evidence="13" id="KW-1133">Transmembrane helix</keyword>
<comment type="similarity">
    <text evidence="3">Belongs to the peptidase M36 family.</text>
</comment>
<dbReference type="InterPro" id="IPR001434">
    <property type="entry name" value="OmcB-like_DUF11"/>
</dbReference>
<evidence type="ECO:0000256" key="2">
    <source>
        <dbReference type="ARBA" id="ARBA00004613"/>
    </source>
</evidence>
<keyword evidence="9" id="KW-0862">Zinc</keyword>
<comment type="cofactor">
    <cofactor evidence="1">
        <name>Zn(2+)</name>
        <dbReference type="ChEBI" id="CHEBI:29105"/>
    </cofactor>
</comment>
<evidence type="ECO:0000256" key="3">
    <source>
        <dbReference type="ARBA" id="ARBA00006006"/>
    </source>
</evidence>
<evidence type="ECO:0000256" key="6">
    <source>
        <dbReference type="ARBA" id="ARBA00022723"/>
    </source>
</evidence>
<evidence type="ECO:0000313" key="18">
    <source>
        <dbReference type="EMBL" id="TXF89937.1"/>
    </source>
</evidence>
<dbReference type="NCBIfam" id="TIGR04183">
    <property type="entry name" value="Por_Secre_tail"/>
    <property type="match status" value="1"/>
</dbReference>
<dbReference type="InterPro" id="IPR027268">
    <property type="entry name" value="Peptidase_M4/M1_CTD_sf"/>
</dbReference>
<sequence length="1277" mass="138349">MFRTVAIQTARSSRSAVSFCSIVCWARPQVQRKAMKSKVKRHRRLIKVSSILRSTDKYLTFSHSGYYMDSWCNNHFLALGANSHNISLFKSSMKRILTSVLLLLLGATTTLIAQADGKIALDYLQKEYASFGLEAADIDDLRITDNYVSPSGTRHIYVVQQLHGLPLLNAQASLHFRNDKLVHRTSDLATGLAAVPYPAPALSAQAAIATAVNAVTPAFGNPVAIGADGDEALFSWTAASPEPIRAKTAYYVTKAGLRLAYRVMIDRHAADSDIWYVVIDAETGDVLQRANQVLKCDFGTPNHQHNYDNACANVTAKALPVSEQMFESAVAEESRYHVFRFGVESPLHGVRTQEKSPADPVASPFGWHDTNGVDGPEYTTTRGNNTYAYPDTDGDDVVETDVVADGGDSLVFDFFFADEIADDNIDTLLPAAMVQTFYLTNKMHDWMYHAGFNEDAGNFQRTNYTGEGLDRDEVRVEVQDGSGTNNANFSTPSDGSSGTMQMFLWTAGASRMQVNTPATIAGPYTTGEALFGTAIGSIPVTGQVAISDPAIGCTEITNDLTGKIALITRGECNFSLKVYNAQEAGAIGVIICNDAMAGEERGGIINMSDGNPELTINIPSVFITFEDCVNLRNTVAAGDSVSVTFQFLPPPPRDGDFDNGIVAHEMGHGVSTRLVGGPNNVTCLFNDEQMGEGWSDFFSLSSTPRTIEDMPDGTEARGIGNYATRGAITGLGIRNQPYSTDFAVNNHTLDDIIITGTSVHDLGEIWGTMLWDLWWAMTDEYGYDDDLITGTGGNNLAVELVVEGMKLTKCRPGLIDGRDGILAADLDLNDGANQCLIWEVFARRGVGFSARQGDTNNRTDGREAFDLNPACTGGMNLVKTVDENTVNAGEGVTYTLAATSYRVEDTEDIVITDVVPDGMIIDPASVRGADDFTIDGQTITFNLGTMSFEDEEIIRYSVSTDPSVGSVQTYFDGAENGDDDWFALSLNDDPTIIEFFWEQTDTTPFMGDLAYYVANTGTTQDQVLTSAEPFAVTGENPVMRFFTKYDTEAGWDAGIIEVSTDNTNWEVVGDQIVRGYYRGDVSPNGSAALLNTESFWGFSGDEPDATTGDYREIIVDLSEFVGQDVSVRYRFISDAEVSGTGWWIDDIEMLNAKNYESTATLTSSAGDNLTAEVGDYGVLVLNAVIDDVNDPALGETKVNVYPNPAKEFVTVNVTSERAGSATVQLLTIDGRVLRNEQMNLIAGGGRTTINTADVPAGIYVVQVTGANRVSTTKVTIN</sequence>
<dbReference type="GO" id="GO:0006508">
    <property type="term" value="P:proteolysis"/>
    <property type="evidence" value="ECO:0007669"/>
    <property type="project" value="UniProtKB-KW"/>
</dbReference>
<dbReference type="GO" id="GO:0008270">
    <property type="term" value="F:zinc ion binding"/>
    <property type="evidence" value="ECO:0007669"/>
    <property type="project" value="InterPro"/>
</dbReference>
<keyword evidence="13" id="KW-0472">Membrane</keyword>
<evidence type="ECO:0000313" key="19">
    <source>
        <dbReference type="Proteomes" id="UP000321907"/>
    </source>
</evidence>
<dbReference type="AlphaFoldDB" id="A0A5C7FG60"/>
<feature type="transmembrane region" description="Helical" evidence="13">
    <location>
        <begin position="96"/>
        <end position="115"/>
    </location>
</feature>
<dbReference type="SUPFAM" id="SSF52025">
    <property type="entry name" value="PA domain"/>
    <property type="match status" value="1"/>
</dbReference>
<dbReference type="Pfam" id="PF18962">
    <property type="entry name" value="Por_Secre_tail"/>
    <property type="match status" value="1"/>
</dbReference>
<dbReference type="Proteomes" id="UP000321907">
    <property type="component" value="Unassembled WGS sequence"/>
</dbReference>
<feature type="domain" description="DUF11" evidence="14">
    <location>
        <begin position="876"/>
        <end position="960"/>
    </location>
</feature>
<dbReference type="OrthoDB" id="5377264at2"/>
<evidence type="ECO:0000259" key="16">
    <source>
        <dbReference type="Pfam" id="PF07504"/>
    </source>
</evidence>
<name>A0A5C7FG60_9BACT</name>
<keyword evidence="8" id="KW-0378">Hydrolase</keyword>
<evidence type="ECO:0000256" key="13">
    <source>
        <dbReference type="SAM" id="Phobius"/>
    </source>
</evidence>
<dbReference type="CDD" id="cd04818">
    <property type="entry name" value="PA_subtilisin_1"/>
    <property type="match status" value="1"/>
</dbReference>
<evidence type="ECO:0000259" key="15">
    <source>
        <dbReference type="Pfam" id="PF02225"/>
    </source>
</evidence>
<dbReference type="Pfam" id="PF02225">
    <property type="entry name" value="PA"/>
    <property type="match status" value="1"/>
</dbReference>
<dbReference type="Pfam" id="PF01345">
    <property type="entry name" value="DUF11"/>
    <property type="match status" value="1"/>
</dbReference>
<evidence type="ECO:0000256" key="10">
    <source>
        <dbReference type="ARBA" id="ARBA00023049"/>
    </source>
</evidence>
<feature type="region of interest" description="Disordered" evidence="12">
    <location>
        <begin position="350"/>
        <end position="372"/>
    </location>
</feature>
<dbReference type="InterPro" id="IPR050371">
    <property type="entry name" value="Fungal_virulence_M36"/>
</dbReference>
<dbReference type="Gene3D" id="3.50.30.30">
    <property type="match status" value="1"/>
</dbReference>
<keyword evidence="19" id="KW-1185">Reference proteome</keyword>
<evidence type="ECO:0000256" key="7">
    <source>
        <dbReference type="ARBA" id="ARBA00022729"/>
    </source>
</evidence>
<dbReference type="InterPro" id="IPR026444">
    <property type="entry name" value="Secre_tail"/>
</dbReference>
<dbReference type="InterPro" id="IPR011096">
    <property type="entry name" value="FTP_domain"/>
</dbReference>
<accession>A0A5C7FG60</accession>
<comment type="caution">
    <text evidence="18">The sequence shown here is derived from an EMBL/GenBank/DDBJ whole genome shotgun (WGS) entry which is preliminary data.</text>
</comment>
<evidence type="ECO:0000256" key="4">
    <source>
        <dbReference type="ARBA" id="ARBA00022525"/>
    </source>
</evidence>
<feature type="domain" description="FTP" evidence="16">
    <location>
        <begin position="139"/>
        <end position="182"/>
    </location>
</feature>
<keyword evidence="6" id="KW-0479">Metal-binding</keyword>
<gene>
    <name evidence="18" type="ORF">FUA23_08235</name>
</gene>
<comment type="subcellular location">
    <subcellularLocation>
        <location evidence="2">Secreted</location>
    </subcellularLocation>
</comment>